<dbReference type="Gramene" id="Psat05G0683400-T1">
    <property type="protein sequence ID" value="KAI5411912.1"/>
    <property type="gene ID" value="KIW84_056834"/>
</dbReference>
<organism evidence="4 5">
    <name type="scientific">Pisum sativum</name>
    <name type="common">Garden pea</name>
    <name type="synonym">Lathyrus oleraceus</name>
    <dbReference type="NCBI Taxonomy" id="3888"/>
    <lineage>
        <taxon>Eukaryota</taxon>
        <taxon>Viridiplantae</taxon>
        <taxon>Streptophyta</taxon>
        <taxon>Embryophyta</taxon>
        <taxon>Tracheophyta</taxon>
        <taxon>Spermatophyta</taxon>
        <taxon>Magnoliopsida</taxon>
        <taxon>eudicotyledons</taxon>
        <taxon>Gunneridae</taxon>
        <taxon>Pentapetalae</taxon>
        <taxon>rosids</taxon>
        <taxon>fabids</taxon>
        <taxon>Fabales</taxon>
        <taxon>Fabaceae</taxon>
        <taxon>Papilionoideae</taxon>
        <taxon>50 kb inversion clade</taxon>
        <taxon>NPAAA clade</taxon>
        <taxon>Hologalegina</taxon>
        <taxon>IRL clade</taxon>
        <taxon>Fabeae</taxon>
        <taxon>Lathyrus</taxon>
    </lineage>
</organism>
<dbReference type="AlphaFoldDB" id="A0A9D4X1K2"/>
<proteinExistence type="inferred from homology"/>
<dbReference type="Proteomes" id="UP001058974">
    <property type="component" value="Chromosome 5"/>
</dbReference>
<keyword evidence="5" id="KW-1185">Reference proteome</keyword>
<dbReference type="SUPFAM" id="SSF52096">
    <property type="entry name" value="ClpP/crotonase"/>
    <property type="match status" value="1"/>
</dbReference>
<evidence type="ECO:0000259" key="3">
    <source>
        <dbReference type="Pfam" id="PF16113"/>
    </source>
</evidence>
<evidence type="ECO:0000256" key="2">
    <source>
        <dbReference type="RuleBase" id="RU369070"/>
    </source>
</evidence>
<dbReference type="InterPro" id="IPR045004">
    <property type="entry name" value="ECH_dom"/>
</dbReference>
<comment type="function">
    <text evidence="2">Hydrolyzes 3-hydroxyisobutyryl-CoA (HIBYL-CoA), a saline catabolite. Has high activity toward isobutyryl-CoA. Could be an isobutyryl-CoA dehydrogenase that functions in valine catabolism.</text>
</comment>
<dbReference type="InterPro" id="IPR032259">
    <property type="entry name" value="HIBYL-CoA-H"/>
</dbReference>
<evidence type="ECO:0000313" key="5">
    <source>
        <dbReference type="Proteomes" id="UP001058974"/>
    </source>
</evidence>
<sequence>MAIRLCRLLRSWEDNPDFGFVMVKGSGRAFAAGGDIVALYRLLKEGNMEACKEFFRTIYGFMYLLGISIPGTFRVATDKTVFATPEVLIGFHPDAATPLLPFTSTWSLRRVLGSDRGEAQRSRDGFLWACYALFTNCKASTN</sequence>
<dbReference type="Pfam" id="PF16113">
    <property type="entry name" value="ECH_2"/>
    <property type="match status" value="1"/>
</dbReference>
<keyword evidence="1 2" id="KW-0378">Hydrolase</keyword>
<feature type="domain" description="Enoyl-CoA hydratase/isomerase" evidence="3">
    <location>
        <begin position="1"/>
        <end position="65"/>
    </location>
</feature>
<dbReference type="Gene3D" id="3.90.226.10">
    <property type="entry name" value="2-enoyl-CoA Hydratase, Chain A, domain 1"/>
    <property type="match status" value="2"/>
</dbReference>
<comment type="catalytic activity">
    <reaction evidence="2">
        <text>3-hydroxy-2-methylpropanoyl-CoA + H2O = 3-hydroxy-2-methylpropanoate + CoA + H(+)</text>
        <dbReference type="Rhea" id="RHEA:20888"/>
        <dbReference type="ChEBI" id="CHEBI:11805"/>
        <dbReference type="ChEBI" id="CHEBI:15377"/>
        <dbReference type="ChEBI" id="CHEBI:15378"/>
        <dbReference type="ChEBI" id="CHEBI:57287"/>
        <dbReference type="ChEBI" id="CHEBI:57340"/>
        <dbReference type="EC" id="3.1.2.4"/>
    </reaction>
</comment>
<dbReference type="PANTHER" id="PTHR43176:SF4">
    <property type="entry name" value="3-HYDROXYISOBUTYRYL-COA HYDROLASE-LIKE PROTEIN 1, MITOCHONDRIAL"/>
    <property type="match status" value="1"/>
</dbReference>
<evidence type="ECO:0000256" key="1">
    <source>
        <dbReference type="ARBA" id="ARBA00022801"/>
    </source>
</evidence>
<comment type="pathway">
    <text evidence="2">Amino-acid degradation; L-valine degradation.</text>
</comment>
<dbReference type="GO" id="GO:0003860">
    <property type="term" value="F:3-hydroxyisobutyryl-CoA hydrolase activity"/>
    <property type="evidence" value="ECO:0007669"/>
    <property type="project" value="UniProtKB-UniRule"/>
</dbReference>
<dbReference type="EC" id="3.1.2.4" evidence="2"/>
<evidence type="ECO:0000313" key="4">
    <source>
        <dbReference type="EMBL" id="KAI5411912.1"/>
    </source>
</evidence>
<dbReference type="GO" id="GO:0006574">
    <property type="term" value="P:L-valine catabolic process"/>
    <property type="evidence" value="ECO:0007669"/>
    <property type="project" value="UniProtKB-UniRule"/>
</dbReference>
<protein>
    <recommendedName>
        <fullName evidence="2">3-hydroxyisobutyryl-CoA hydrolase</fullName>
        <shortName evidence="2">HIB-CoA hydrolase</shortName>
        <shortName evidence="2">HIBYL-CoA-H</shortName>
        <ecNumber evidence="2">3.1.2.4</ecNumber>
    </recommendedName>
    <alternativeName>
        <fullName evidence="2">3-hydroxyisobutyryl-coenzyme A hydrolase</fullName>
    </alternativeName>
</protein>
<dbReference type="PANTHER" id="PTHR43176">
    <property type="entry name" value="3-HYDROXYISOBUTYRYL-COA HYDROLASE-RELATED"/>
    <property type="match status" value="1"/>
</dbReference>
<comment type="caution">
    <text evidence="4">The sequence shown here is derived from an EMBL/GenBank/DDBJ whole genome shotgun (WGS) entry which is preliminary data.</text>
</comment>
<gene>
    <name evidence="4" type="ORF">KIW84_056834</name>
</gene>
<comment type="similarity">
    <text evidence="2">Belongs to the enoyl-CoA hydratase/isomerase family.</text>
</comment>
<reference evidence="4 5" key="1">
    <citation type="journal article" date="2022" name="Nat. Genet.">
        <title>Improved pea reference genome and pan-genome highlight genomic features and evolutionary characteristics.</title>
        <authorList>
            <person name="Yang T."/>
            <person name="Liu R."/>
            <person name="Luo Y."/>
            <person name="Hu S."/>
            <person name="Wang D."/>
            <person name="Wang C."/>
            <person name="Pandey M.K."/>
            <person name="Ge S."/>
            <person name="Xu Q."/>
            <person name="Li N."/>
            <person name="Li G."/>
            <person name="Huang Y."/>
            <person name="Saxena R.K."/>
            <person name="Ji Y."/>
            <person name="Li M."/>
            <person name="Yan X."/>
            <person name="He Y."/>
            <person name="Liu Y."/>
            <person name="Wang X."/>
            <person name="Xiang C."/>
            <person name="Varshney R.K."/>
            <person name="Ding H."/>
            <person name="Gao S."/>
            <person name="Zong X."/>
        </authorList>
    </citation>
    <scope>NUCLEOTIDE SEQUENCE [LARGE SCALE GENOMIC DNA]</scope>
    <source>
        <strain evidence="4 5">cv. Zhongwan 6</strain>
    </source>
</reference>
<name>A0A9D4X1K2_PEA</name>
<dbReference type="EMBL" id="JAMSHJ010000005">
    <property type="protein sequence ID" value="KAI5411912.1"/>
    <property type="molecule type" value="Genomic_DNA"/>
</dbReference>
<dbReference type="InterPro" id="IPR029045">
    <property type="entry name" value="ClpP/crotonase-like_dom_sf"/>
</dbReference>
<accession>A0A9D4X1K2</accession>